<dbReference type="KEGG" id="gem:GM21_2413"/>
<dbReference type="OrthoDB" id="7503989at2"/>
<dbReference type="EMBL" id="CP001661">
    <property type="protein sequence ID" value="ACT18456.1"/>
    <property type="molecule type" value="Genomic_DNA"/>
</dbReference>
<sequence>MDAAEFRVRIAEVYRIAGEIGSAFRIDNCTPDGHLVGAFGQIAAKLAFGLEFGASTNEHNCTWAGGGKKTDIQVRCTGAGSILLRSEPVYLIALEVSPTGLFTLLYNGPGRRVWQRIQHQKSTQKTISKQALLELHRMVPQEERLPVVLEGIF</sequence>
<dbReference type="STRING" id="443144.GM21_2413"/>
<dbReference type="eggNOG" id="ENOG502ZANZ">
    <property type="taxonomic scope" value="Bacteria"/>
</dbReference>
<protein>
    <recommendedName>
        <fullName evidence="1">DUF6998 domain-containing protein</fullName>
    </recommendedName>
</protein>
<name>C6DZE8_GEOSM</name>
<reference evidence="2" key="1">
    <citation type="submission" date="2009-07" db="EMBL/GenBank/DDBJ databases">
        <title>Complete sequence of Geobacter sp. M21.</title>
        <authorList>
            <consortium name="US DOE Joint Genome Institute"/>
            <person name="Lucas S."/>
            <person name="Copeland A."/>
            <person name="Lapidus A."/>
            <person name="Glavina del Rio T."/>
            <person name="Dalin E."/>
            <person name="Tice H."/>
            <person name="Bruce D."/>
            <person name="Goodwin L."/>
            <person name="Pitluck S."/>
            <person name="Saunders E."/>
            <person name="Brettin T."/>
            <person name="Detter J.C."/>
            <person name="Han C."/>
            <person name="Larimer F."/>
            <person name="Land M."/>
            <person name="Hauser L."/>
            <person name="Kyrpides N."/>
            <person name="Ovchinnikova G."/>
            <person name="Lovley D."/>
        </authorList>
    </citation>
    <scope>NUCLEOTIDE SEQUENCE [LARGE SCALE GENOMIC DNA]</scope>
    <source>
        <strain evidence="2">M21</strain>
    </source>
</reference>
<feature type="domain" description="DUF6998" evidence="1">
    <location>
        <begin position="12"/>
        <end position="145"/>
    </location>
</feature>
<proteinExistence type="predicted"/>
<dbReference type="InterPro" id="IPR054267">
    <property type="entry name" value="DUF6998"/>
</dbReference>
<evidence type="ECO:0000259" key="1">
    <source>
        <dbReference type="Pfam" id="PF22522"/>
    </source>
</evidence>
<evidence type="ECO:0000313" key="2">
    <source>
        <dbReference type="EMBL" id="ACT18456.1"/>
    </source>
</evidence>
<accession>C6DZE8</accession>
<organism evidence="2">
    <name type="scientific">Geobacter sp. (strain M21)</name>
    <dbReference type="NCBI Taxonomy" id="443144"/>
    <lineage>
        <taxon>Bacteria</taxon>
        <taxon>Pseudomonadati</taxon>
        <taxon>Thermodesulfobacteriota</taxon>
        <taxon>Desulfuromonadia</taxon>
        <taxon>Geobacterales</taxon>
        <taxon>Geobacteraceae</taxon>
        <taxon>Geobacter</taxon>
    </lineage>
</organism>
<dbReference type="Pfam" id="PF22522">
    <property type="entry name" value="DUF6998"/>
    <property type="match status" value="1"/>
</dbReference>
<gene>
    <name evidence="2" type="ordered locus">GM21_2413</name>
</gene>
<dbReference type="AlphaFoldDB" id="C6DZE8"/>
<dbReference type="HOGENOM" id="CLU_128071_0_0_7"/>